<dbReference type="RefSeq" id="WP_268114243.1">
    <property type="nucleotide sequence ID" value="NZ_CP113524.1"/>
</dbReference>
<evidence type="ECO:0000313" key="9">
    <source>
        <dbReference type="EMBL" id="WAJ22340.1"/>
    </source>
</evidence>
<keyword evidence="5" id="KW-0378">Hydrolase</keyword>
<protein>
    <recommendedName>
        <fullName evidence="3">adenosine deaminase</fullName>
        <ecNumber evidence="3">3.5.4.4</ecNumber>
    </recommendedName>
</protein>
<evidence type="ECO:0000256" key="7">
    <source>
        <dbReference type="SAM" id="Coils"/>
    </source>
</evidence>
<keyword evidence="6" id="KW-0862">Zinc</keyword>
<dbReference type="InterPro" id="IPR001365">
    <property type="entry name" value="A_deaminase_dom"/>
</dbReference>
<dbReference type="Pfam" id="PF00962">
    <property type="entry name" value="A_deaminase"/>
    <property type="match status" value="1"/>
</dbReference>
<proteinExistence type="inferred from homology"/>
<organism evidence="9 10">
    <name type="scientific">Lacrimispora xylanolytica</name>
    <dbReference type="NCBI Taxonomy" id="29375"/>
    <lineage>
        <taxon>Bacteria</taxon>
        <taxon>Bacillati</taxon>
        <taxon>Bacillota</taxon>
        <taxon>Clostridia</taxon>
        <taxon>Lachnospirales</taxon>
        <taxon>Lachnospiraceae</taxon>
        <taxon>Lacrimispora</taxon>
    </lineage>
</organism>
<dbReference type="Proteomes" id="UP001163115">
    <property type="component" value="Chromosome"/>
</dbReference>
<evidence type="ECO:0000256" key="2">
    <source>
        <dbReference type="ARBA" id="ARBA00006676"/>
    </source>
</evidence>
<dbReference type="PANTHER" id="PTHR11409">
    <property type="entry name" value="ADENOSINE DEAMINASE"/>
    <property type="match status" value="1"/>
</dbReference>
<dbReference type="InterPro" id="IPR006330">
    <property type="entry name" value="Ado/ade_deaminase"/>
</dbReference>
<dbReference type="SUPFAM" id="SSF51556">
    <property type="entry name" value="Metallo-dependent hydrolases"/>
    <property type="match status" value="1"/>
</dbReference>
<accession>A0ABY7A6Q2</accession>
<evidence type="ECO:0000256" key="1">
    <source>
        <dbReference type="ARBA" id="ARBA00001947"/>
    </source>
</evidence>
<evidence type="ECO:0000256" key="6">
    <source>
        <dbReference type="ARBA" id="ARBA00022833"/>
    </source>
</evidence>
<keyword evidence="10" id="KW-1185">Reference proteome</keyword>
<comment type="similarity">
    <text evidence="2">Belongs to the metallo-dependent hydrolases superfamily. Adenosine and AMP deaminases family.</text>
</comment>
<dbReference type="PANTHER" id="PTHR11409:SF43">
    <property type="entry name" value="ADENOSINE DEAMINASE"/>
    <property type="match status" value="1"/>
</dbReference>
<gene>
    <name evidence="9" type="ORF">OW255_12215</name>
</gene>
<dbReference type="EC" id="3.5.4.4" evidence="3"/>
<comment type="cofactor">
    <cofactor evidence="1">
        <name>Zn(2+)</name>
        <dbReference type="ChEBI" id="CHEBI:29105"/>
    </cofactor>
</comment>
<keyword evidence="4" id="KW-0479">Metal-binding</keyword>
<name>A0ABY7A6Q2_9FIRM</name>
<evidence type="ECO:0000256" key="5">
    <source>
        <dbReference type="ARBA" id="ARBA00022801"/>
    </source>
</evidence>
<evidence type="ECO:0000259" key="8">
    <source>
        <dbReference type="Pfam" id="PF00962"/>
    </source>
</evidence>
<dbReference type="InterPro" id="IPR032466">
    <property type="entry name" value="Metal_Hydrolase"/>
</dbReference>
<evidence type="ECO:0000256" key="4">
    <source>
        <dbReference type="ARBA" id="ARBA00022723"/>
    </source>
</evidence>
<reference evidence="9" key="1">
    <citation type="submission" date="2022-11" db="EMBL/GenBank/DDBJ databases">
        <title>Lacrimispora xylanolytica sy1, complete genome.</title>
        <authorList>
            <person name="Choi S."/>
        </authorList>
    </citation>
    <scope>NUCLEOTIDE SEQUENCE</scope>
    <source>
        <strain evidence="9">Sy1</strain>
    </source>
</reference>
<dbReference type="EMBL" id="CP113524">
    <property type="protein sequence ID" value="WAJ22340.1"/>
    <property type="molecule type" value="Genomic_DNA"/>
</dbReference>
<feature type="coiled-coil region" evidence="7">
    <location>
        <begin position="257"/>
        <end position="284"/>
    </location>
</feature>
<evidence type="ECO:0000256" key="3">
    <source>
        <dbReference type="ARBA" id="ARBA00012784"/>
    </source>
</evidence>
<feature type="domain" description="Adenosine deaminase" evidence="8">
    <location>
        <begin position="758"/>
        <end position="852"/>
    </location>
</feature>
<evidence type="ECO:0000313" key="10">
    <source>
        <dbReference type="Proteomes" id="UP001163115"/>
    </source>
</evidence>
<dbReference type="Gene3D" id="3.20.20.140">
    <property type="entry name" value="Metal-dependent hydrolases"/>
    <property type="match status" value="2"/>
</dbReference>
<keyword evidence="7" id="KW-0175">Coiled coil</keyword>
<sequence>MDTERICLELLLRRVNYTEIELIKGQKDISYNSISEKRFLEIAKTVLNHYSGDEITQIYLWLQYRLKGEKRKEAVHGIFTFIVDIAECFLEMKEFKFYCREYAGEKKEIHNLQLLRWRELSVSMGNEIFMAALLAKSSIEKKELSEWLCTPFPTFDSTYKKKVGMIDMAENHFHLKGSIPVFTLNWVCLMNHIGDINKTFFQHFDRFLDPQYLYEEKQQNHLLLMDNCLQAAFYRLYLYNILHQNKIFLNSPIYNTMELEEENLNELQDQINACRAEHEKFMNSYEIIECLDYAIGDEWNNVITKGDEWAEYKKKCEQRPILKEQIAVIGERYFLYCCFKAIFDNKFEDLEKNIFYRYLVICLRIRAEMIQVNGKRGFSNFAEYQDRKEDFIEDYPCYQEQIMNLAVKSLSRLQSISSMELRITPKDYIETLKRIEYYDGRMEDSQLDFFYVLHFPKRRDTDFADLKPRNYELRDYLDQQIREAYALLKVELSNYQYHGKIPRVRGYDTCAGEIGCRPEVFGQFYRQLQQYNKKSGLTQVQFTYHVGEDFLDIFSGLRAIDETLRFCNLPKHSRIGHGMALGIDAKSYYSLKKNRSVLEKLEILDNVTWVLGFCYEHSIVIDKDVRDELRNCFLLYSEEIYMRERKQQQPEEVRKAQCEAAPTYEEESLEFLVYYNAWKLRGDRPEEYLKDEFYVGIDAMNECCYLEGEEMTNIRMEEACRNYYRDYHFNQEVRDKGSEIEIWKVNELYYPLITKIQEELRLILTIKEIAVECNPSSNQLIGPFQKYEEHPILRMYGKNLSMHPSSRLNVSINTDDQGIFHTSLEMEYAVMYTALIKSRDEQGLLRYSKEAIQQWIKDISDFGRQQVFHFSKNPD</sequence>